<evidence type="ECO:0000256" key="2">
    <source>
        <dbReference type="ARBA" id="ARBA00022630"/>
    </source>
</evidence>
<evidence type="ECO:0000256" key="3">
    <source>
        <dbReference type="ARBA" id="ARBA00022827"/>
    </source>
</evidence>
<keyword evidence="4" id="KW-0560">Oxidoreductase</keyword>
<keyword evidence="3" id="KW-0274">FAD</keyword>
<keyword evidence="2" id="KW-0285">Flavoprotein</keyword>
<dbReference type="Pfam" id="PF00890">
    <property type="entry name" value="FAD_binding_2"/>
    <property type="match status" value="1"/>
</dbReference>
<proteinExistence type="predicted"/>
<dbReference type="SUPFAM" id="SSF56425">
    <property type="entry name" value="Succinate dehydrogenase/fumarate reductase flavoprotein, catalytic domain"/>
    <property type="match status" value="1"/>
</dbReference>
<dbReference type="NCBIfam" id="NF006130">
    <property type="entry name" value="PRK08274.1"/>
    <property type="match status" value="1"/>
</dbReference>
<accession>A0ABS5G8A2</accession>
<reference evidence="7" key="1">
    <citation type="journal article" date="2021" name="ISME J.">
        <title>Evolutionary origin and ecological implication of a unique nif island in free-living Bradyrhizobium lineages.</title>
        <authorList>
            <person name="Tao J."/>
        </authorList>
    </citation>
    <scope>NUCLEOTIDE SEQUENCE [LARGE SCALE GENOMIC DNA]</scope>
    <source>
        <strain evidence="7">SZCCT0094</strain>
    </source>
</reference>
<evidence type="ECO:0000259" key="5">
    <source>
        <dbReference type="Pfam" id="PF00890"/>
    </source>
</evidence>
<dbReference type="Gene3D" id="3.50.50.60">
    <property type="entry name" value="FAD/NAD(P)-binding domain"/>
    <property type="match status" value="1"/>
</dbReference>
<feature type="domain" description="FAD-dependent oxidoreductase 2 FAD-binding" evidence="5">
    <location>
        <begin position="15"/>
        <end position="442"/>
    </location>
</feature>
<comment type="cofactor">
    <cofactor evidence="1">
        <name>FAD</name>
        <dbReference type="ChEBI" id="CHEBI:57692"/>
    </cofactor>
</comment>
<dbReference type="RefSeq" id="WP_172237043.1">
    <property type="nucleotide sequence ID" value="NZ_JABFDP010000014.1"/>
</dbReference>
<dbReference type="InterPro" id="IPR027477">
    <property type="entry name" value="Succ_DH/fumarate_Rdtase_cat_sf"/>
</dbReference>
<comment type="caution">
    <text evidence="6">The sequence shown here is derived from an EMBL/GenBank/DDBJ whole genome shotgun (WGS) entry which is preliminary data.</text>
</comment>
<dbReference type="Proteomes" id="UP001314635">
    <property type="component" value="Unassembled WGS sequence"/>
</dbReference>
<dbReference type="InterPro" id="IPR003953">
    <property type="entry name" value="FAD-dep_OxRdtase_2_FAD-bd"/>
</dbReference>
<gene>
    <name evidence="6" type="primary">tcuA</name>
    <name evidence="6" type="ORF">JQ619_13875</name>
</gene>
<sequence>MTGNGDIADHSLVYDVVVVGGGNAALCAAIAARRAGASVIVLEAASKFYRGGNTRHTRNMRCAHDAATATLSGPYTEDEFWDDLLRVTEGQTNEQLARMMIRESKEMLTWIVEQGVRFQPSLGGTLSLGRTNSFFLGGGRAMLNALYLTAERLGVEVHYESEVVALDIDQARFCAAIVRRGDRRIRIRGKALVAAAGGFESNIDKLVEGWGEIARNFLIRGTPNNRGTVLDLLLGAGVDSIGDPTQCHAVAIDARAPKYDGGIITRLDCIVFGIVVNNKAERFYDEGEDVWPKRYAIWGRLVAAQPDQIAYIIFDSKSADLFMPSLYPAVAAASIGELAGQLGLDPDRLSATVAQFNAAVRDGTFNPDILDDCHTEGLTPTKSHWARRIDTGPYYAYPVRPGITFTYLGVRVDHEARMMMKGGGPADNMYAAGEMMAGNVLGRGYAAGIGMTIGSVFGRIAGRGAARHAA</sequence>
<keyword evidence="7" id="KW-1185">Reference proteome</keyword>
<evidence type="ECO:0000313" key="7">
    <source>
        <dbReference type="Proteomes" id="UP001314635"/>
    </source>
</evidence>
<protein>
    <submittedName>
        <fullName evidence="6">FAD-dependent tricarballylate dehydrogenase TcuA</fullName>
    </submittedName>
</protein>
<evidence type="ECO:0000256" key="1">
    <source>
        <dbReference type="ARBA" id="ARBA00001974"/>
    </source>
</evidence>
<dbReference type="Gene3D" id="3.90.700.10">
    <property type="entry name" value="Succinate dehydrogenase/fumarate reductase flavoprotein, catalytic domain"/>
    <property type="match status" value="1"/>
</dbReference>
<organism evidence="6 7">
    <name type="scientific">Bradyrhizobium denitrificans</name>
    <dbReference type="NCBI Taxonomy" id="2734912"/>
    <lineage>
        <taxon>Bacteria</taxon>
        <taxon>Pseudomonadati</taxon>
        <taxon>Pseudomonadota</taxon>
        <taxon>Alphaproteobacteria</taxon>
        <taxon>Hyphomicrobiales</taxon>
        <taxon>Nitrobacteraceae</taxon>
        <taxon>Bradyrhizobium</taxon>
    </lineage>
</organism>
<dbReference type="NCBIfam" id="TIGR02485">
    <property type="entry name" value="CobZ_N-term"/>
    <property type="match status" value="1"/>
</dbReference>
<dbReference type="EMBL" id="JAFCLK010000011">
    <property type="protein sequence ID" value="MBR1136861.1"/>
    <property type="molecule type" value="Genomic_DNA"/>
</dbReference>
<evidence type="ECO:0000313" key="6">
    <source>
        <dbReference type="EMBL" id="MBR1136861.1"/>
    </source>
</evidence>
<dbReference type="InterPro" id="IPR050315">
    <property type="entry name" value="FAD-oxidoreductase_2"/>
</dbReference>
<name>A0ABS5G8A2_9BRAD</name>
<dbReference type="PANTHER" id="PTHR43400:SF7">
    <property type="entry name" value="FAD-DEPENDENT OXIDOREDUCTASE 2 FAD BINDING DOMAIN-CONTAINING PROTEIN"/>
    <property type="match status" value="1"/>
</dbReference>
<dbReference type="PANTHER" id="PTHR43400">
    <property type="entry name" value="FUMARATE REDUCTASE"/>
    <property type="match status" value="1"/>
</dbReference>
<dbReference type="InterPro" id="IPR036188">
    <property type="entry name" value="FAD/NAD-bd_sf"/>
</dbReference>
<dbReference type="SUPFAM" id="SSF51905">
    <property type="entry name" value="FAD/NAD(P)-binding domain"/>
    <property type="match status" value="1"/>
</dbReference>
<evidence type="ECO:0000256" key="4">
    <source>
        <dbReference type="ARBA" id="ARBA00023002"/>
    </source>
</evidence>
<dbReference type="InterPro" id="IPR012831">
    <property type="entry name" value="CobZ"/>
</dbReference>